<keyword evidence="2" id="KW-1185">Reference proteome</keyword>
<dbReference type="RefSeq" id="WP_263334105.1">
    <property type="nucleotide sequence ID" value="NZ_JAGSYH010000002.1"/>
</dbReference>
<evidence type="ECO:0000313" key="1">
    <source>
        <dbReference type="EMBL" id="MFC5861245.1"/>
    </source>
</evidence>
<dbReference type="Proteomes" id="UP001596091">
    <property type="component" value="Unassembled WGS sequence"/>
</dbReference>
<protein>
    <submittedName>
        <fullName evidence="1">Uncharacterized protein</fullName>
    </submittedName>
</protein>
<organism evidence="1 2">
    <name type="scientific">Acidicapsa dinghuensis</name>
    <dbReference type="NCBI Taxonomy" id="2218256"/>
    <lineage>
        <taxon>Bacteria</taxon>
        <taxon>Pseudomonadati</taxon>
        <taxon>Acidobacteriota</taxon>
        <taxon>Terriglobia</taxon>
        <taxon>Terriglobales</taxon>
        <taxon>Acidobacteriaceae</taxon>
        <taxon>Acidicapsa</taxon>
    </lineage>
</organism>
<reference evidence="2" key="1">
    <citation type="journal article" date="2019" name="Int. J. Syst. Evol. Microbiol.">
        <title>The Global Catalogue of Microorganisms (GCM) 10K type strain sequencing project: providing services to taxonomists for standard genome sequencing and annotation.</title>
        <authorList>
            <consortium name="The Broad Institute Genomics Platform"/>
            <consortium name="The Broad Institute Genome Sequencing Center for Infectious Disease"/>
            <person name="Wu L."/>
            <person name="Ma J."/>
        </authorList>
    </citation>
    <scope>NUCLEOTIDE SEQUENCE [LARGE SCALE GENOMIC DNA]</scope>
    <source>
        <strain evidence="2">JCM 4087</strain>
    </source>
</reference>
<proteinExistence type="predicted"/>
<dbReference type="EMBL" id="JBHSPH010000001">
    <property type="protein sequence ID" value="MFC5861245.1"/>
    <property type="molecule type" value="Genomic_DNA"/>
</dbReference>
<comment type="caution">
    <text evidence="1">The sequence shown here is derived from an EMBL/GenBank/DDBJ whole genome shotgun (WGS) entry which is preliminary data.</text>
</comment>
<evidence type="ECO:0000313" key="2">
    <source>
        <dbReference type="Proteomes" id="UP001596091"/>
    </source>
</evidence>
<accession>A0ABW1EB86</accession>
<sequence>MFEQAVFPVQNEQGYKEMTSRIEAALAPNRADLFLGSVAGKKLRVRQFEEVLTKGLLGKDSAELYKSLPTSDQALVREHYLARIEKVPVELRQRFLKVYAYY</sequence>
<name>A0ABW1EB86_9BACT</name>
<gene>
    <name evidence="1" type="ORF">ACFPT7_02970</name>
</gene>